<evidence type="ECO:0000256" key="5">
    <source>
        <dbReference type="ARBA" id="ARBA00022691"/>
    </source>
</evidence>
<organism evidence="6 7">
    <name type="scientific">Periconia macrospinosa</name>
    <dbReference type="NCBI Taxonomy" id="97972"/>
    <lineage>
        <taxon>Eukaryota</taxon>
        <taxon>Fungi</taxon>
        <taxon>Dikarya</taxon>
        <taxon>Ascomycota</taxon>
        <taxon>Pezizomycotina</taxon>
        <taxon>Dothideomycetes</taxon>
        <taxon>Pleosporomycetidae</taxon>
        <taxon>Pleosporales</taxon>
        <taxon>Massarineae</taxon>
        <taxon>Periconiaceae</taxon>
        <taxon>Periconia</taxon>
    </lineage>
</organism>
<gene>
    <name evidence="6" type="ORF">DM02DRAFT_477385</name>
</gene>
<dbReference type="GO" id="GO:0032259">
    <property type="term" value="P:methylation"/>
    <property type="evidence" value="ECO:0007669"/>
    <property type="project" value="UniProtKB-KW"/>
</dbReference>
<accession>A0A2V1DF24</accession>
<evidence type="ECO:0000313" key="7">
    <source>
        <dbReference type="Proteomes" id="UP000244855"/>
    </source>
</evidence>
<evidence type="ECO:0000313" key="6">
    <source>
        <dbReference type="EMBL" id="PVH96193.1"/>
    </source>
</evidence>
<reference evidence="6 7" key="1">
    <citation type="journal article" date="2018" name="Sci. Rep.">
        <title>Comparative genomics provides insights into the lifestyle and reveals functional heterogeneity of dark septate endophytic fungi.</title>
        <authorList>
            <person name="Knapp D.G."/>
            <person name="Nemeth J.B."/>
            <person name="Barry K."/>
            <person name="Hainaut M."/>
            <person name="Henrissat B."/>
            <person name="Johnson J."/>
            <person name="Kuo A."/>
            <person name="Lim J.H.P."/>
            <person name="Lipzen A."/>
            <person name="Nolan M."/>
            <person name="Ohm R.A."/>
            <person name="Tamas L."/>
            <person name="Grigoriev I.V."/>
            <person name="Spatafora J.W."/>
            <person name="Nagy L.G."/>
            <person name="Kovacs G.M."/>
        </authorList>
    </citation>
    <scope>NUCLEOTIDE SEQUENCE [LARGE SCALE GENOMIC DNA]</scope>
    <source>
        <strain evidence="6 7">DSE2036</strain>
    </source>
</reference>
<dbReference type="STRING" id="97972.A0A2V1DF24"/>
<dbReference type="Proteomes" id="UP000244855">
    <property type="component" value="Unassembled WGS sequence"/>
</dbReference>
<dbReference type="OrthoDB" id="978at2759"/>
<dbReference type="InterPro" id="IPR029063">
    <property type="entry name" value="SAM-dependent_MTases_sf"/>
</dbReference>
<evidence type="ECO:0000256" key="2">
    <source>
        <dbReference type="ARBA" id="ARBA00012003"/>
    </source>
</evidence>
<feature type="non-terminal residue" evidence="6">
    <location>
        <position position="296"/>
    </location>
</feature>
<evidence type="ECO:0000256" key="4">
    <source>
        <dbReference type="ARBA" id="ARBA00022679"/>
    </source>
</evidence>
<comment type="similarity">
    <text evidence="1">Belongs to the carnosine N-methyltransferase family.</text>
</comment>
<dbReference type="EMBL" id="KZ805471">
    <property type="protein sequence ID" value="PVH96193.1"/>
    <property type="molecule type" value="Genomic_DNA"/>
</dbReference>
<dbReference type="SUPFAM" id="SSF53335">
    <property type="entry name" value="S-adenosyl-L-methionine-dependent methyltransferases"/>
    <property type="match status" value="1"/>
</dbReference>
<evidence type="ECO:0000256" key="3">
    <source>
        <dbReference type="ARBA" id="ARBA00022603"/>
    </source>
</evidence>
<feature type="non-terminal residue" evidence="6">
    <location>
        <position position="1"/>
    </location>
</feature>
<dbReference type="InterPro" id="IPR012901">
    <property type="entry name" value="CARME"/>
</dbReference>
<dbReference type="AlphaFoldDB" id="A0A2V1DF24"/>
<dbReference type="SMART" id="SM01296">
    <property type="entry name" value="N2227"/>
    <property type="match status" value="1"/>
</dbReference>
<evidence type="ECO:0000256" key="1">
    <source>
        <dbReference type="ARBA" id="ARBA00010086"/>
    </source>
</evidence>
<sequence length="296" mass="32563">TATADDCSTARACIRGLFRDWSLEGAAERAASHVPILNALREEFGSRRDKGAVRVLIPGYGLGRLVHSISEIGLSVEGIDVSYHTLLACLYMFGGGSHGVPRPLCPWALSFSNHISRQHQLRRVAVPDLYLDWPIRVGQQPSKASAEQHVVFRRGGFCETYGGSTQAGKFSALVTCYFIDTAPNFLEYVNTAWDCLEAGAIWINIGPLLWNIEENGPAGNGEGDTDGQEMWKARNERLDYTGATLELTAEEVLGLLRAKGFAIERATDNIGPSTYVGNDLGMLRYIYDMAFWVARK</sequence>
<dbReference type="PANTHER" id="PTHR12303:SF6">
    <property type="entry name" value="CARNOSINE N-METHYLTRANSFERASE"/>
    <property type="match status" value="1"/>
</dbReference>
<dbReference type="Gene3D" id="3.40.50.150">
    <property type="entry name" value="Vaccinia Virus protein VP39"/>
    <property type="match status" value="1"/>
</dbReference>
<dbReference type="Pfam" id="PF07942">
    <property type="entry name" value="CARME"/>
    <property type="match status" value="1"/>
</dbReference>
<dbReference type="EC" id="2.1.1.22" evidence="2"/>
<name>A0A2V1DF24_9PLEO</name>
<keyword evidence="7" id="KW-1185">Reference proteome</keyword>
<dbReference type="PANTHER" id="PTHR12303">
    <property type="entry name" value="CARNOSINE N-METHYLTRANSFERASE"/>
    <property type="match status" value="1"/>
</dbReference>
<dbReference type="GO" id="GO:0030735">
    <property type="term" value="F:carnosine N-methyltransferase activity"/>
    <property type="evidence" value="ECO:0007669"/>
    <property type="project" value="UniProtKB-EC"/>
</dbReference>
<keyword evidence="5" id="KW-0949">S-adenosyl-L-methionine</keyword>
<keyword evidence="3" id="KW-0489">Methyltransferase</keyword>
<proteinExistence type="inferred from homology"/>
<protein>
    <recommendedName>
        <fullName evidence="2">carnosine N-methyltransferase</fullName>
        <ecNumber evidence="2">2.1.1.22</ecNumber>
    </recommendedName>
</protein>
<keyword evidence="4" id="KW-0808">Transferase</keyword>